<keyword evidence="5" id="KW-1053">Target membrane</keyword>
<protein>
    <submittedName>
        <fullName evidence="7">Uncharacterized protein</fullName>
    </submittedName>
</protein>
<sequence>MSEKLKSKLNWQKLCYKQVRREYVERLLEQFGKDVLFEEDDRGFISLHWAAIADKSDIIDLIIENGVAVDTKVRDTEEPQSIHLAALEGNIDAIDCLIRHGAQVNAEDKYVS</sequence>
<accession>A0A3S3P7Z0</accession>
<dbReference type="PROSITE" id="PS50297">
    <property type="entry name" value="ANK_REP_REGION"/>
    <property type="match status" value="1"/>
</dbReference>
<dbReference type="SMART" id="SM00248">
    <property type="entry name" value="ANK"/>
    <property type="match status" value="2"/>
</dbReference>
<dbReference type="PROSITE" id="PS50088">
    <property type="entry name" value="ANK_REPEAT"/>
    <property type="match status" value="2"/>
</dbReference>
<evidence type="ECO:0000256" key="4">
    <source>
        <dbReference type="ARBA" id="ARBA00023028"/>
    </source>
</evidence>
<dbReference type="Pfam" id="PF12796">
    <property type="entry name" value="Ank_2"/>
    <property type="match status" value="1"/>
</dbReference>
<dbReference type="InterPro" id="IPR036770">
    <property type="entry name" value="Ankyrin_rpt-contain_sf"/>
</dbReference>
<dbReference type="OrthoDB" id="6514539at2759"/>
<evidence type="ECO:0000313" key="7">
    <source>
        <dbReference type="EMBL" id="RWS09855.1"/>
    </source>
</evidence>
<comment type="subcellular location">
    <subcellularLocation>
        <location evidence="1">Target cell membrane</location>
    </subcellularLocation>
</comment>
<keyword evidence="2" id="KW-0268">Exocytosis</keyword>
<comment type="caution">
    <text evidence="7">The sequence shown here is derived from an EMBL/GenBank/DDBJ whole genome shotgun (WGS) entry which is preliminary data.</text>
</comment>
<evidence type="ECO:0000313" key="8">
    <source>
        <dbReference type="Proteomes" id="UP000285301"/>
    </source>
</evidence>
<dbReference type="GO" id="GO:0006887">
    <property type="term" value="P:exocytosis"/>
    <property type="evidence" value="ECO:0007669"/>
    <property type="project" value="UniProtKB-KW"/>
</dbReference>
<keyword evidence="3" id="KW-1052">Target cell membrane</keyword>
<dbReference type="InterPro" id="IPR002110">
    <property type="entry name" value="Ankyrin_rpt"/>
</dbReference>
<keyword evidence="5" id="KW-0472">Membrane</keyword>
<keyword evidence="4" id="KW-0528">Neurotoxin</keyword>
<dbReference type="Gene3D" id="1.25.40.20">
    <property type="entry name" value="Ankyrin repeat-containing domain"/>
    <property type="match status" value="1"/>
</dbReference>
<keyword evidence="6" id="KW-0040">ANK repeat</keyword>
<evidence type="ECO:0000256" key="6">
    <source>
        <dbReference type="PROSITE-ProRule" id="PRU00023"/>
    </source>
</evidence>
<dbReference type="GO" id="GO:0044231">
    <property type="term" value="C:host cell presynaptic membrane"/>
    <property type="evidence" value="ECO:0007669"/>
    <property type="project" value="UniProtKB-KW"/>
</dbReference>
<keyword evidence="8" id="KW-1185">Reference proteome</keyword>
<feature type="repeat" description="ANK" evidence="6">
    <location>
        <begin position="77"/>
        <end position="109"/>
    </location>
</feature>
<dbReference type="EMBL" id="NCKU01002314">
    <property type="protein sequence ID" value="RWS09855.1"/>
    <property type="molecule type" value="Genomic_DNA"/>
</dbReference>
<evidence type="ECO:0000256" key="5">
    <source>
        <dbReference type="ARBA" id="ARBA00023298"/>
    </source>
</evidence>
<reference evidence="7 8" key="1">
    <citation type="journal article" date="2018" name="Gigascience">
        <title>Genomes of trombidid mites reveal novel predicted allergens and laterally-transferred genes associated with secondary metabolism.</title>
        <authorList>
            <person name="Dong X."/>
            <person name="Chaisiri K."/>
            <person name="Xia D."/>
            <person name="Armstrong S.D."/>
            <person name="Fang Y."/>
            <person name="Donnelly M.J."/>
            <person name="Kadowaki T."/>
            <person name="McGarry J.W."/>
            <person name="Darby A.C."/>
            <person name="Makepeace B.L."/>
        </authorList>
    </citation>
    <scope>NUCLEOTIDE SEQUENCE [LARGE SCALE GENOMIC DNA]</scope>
    <source>
        <strain evidence="7">UoL-WK</strain>
    </source>
</reference>
<dbReference type="SUPFAM" id="SSF48403">
    <property type="entry name" value="Ankyrin repeat"/>
    <property type="match status" value="1"/>
</dbReference>
<gene>
    <name evidence="7" type="ORF">B4U79_18105</name>
</gene>
<dbReference type="GO" id="GO:0044218">
    <property type="term" value="C:other organism cell membrane"/>
    <property type="evidence" value="ECO:0007669"/>
    <property type="project" value="UniProtKB-KW"/>
</dbReference>
<feature type="repeat" description="ANK" evidence="6">
    <location>
        <begin position="42"/>
        <end position="74"/>
    </location>
</feature>
<evidence type="ECO:0000256" key="3">
    <source>
        <dbReference type="ARBA" id="ARBA00022537"/>
    </source>
</evidence>
<keyword evidence="4" id="KW-0800">Toxin</keyword>
<dbReference type="PANTHER" id="PTHR22677">
    <property type="entry name" value="ANKYRIN REPEAT DOMAIN-CONTAINING PROTEIN 60"/>
    <property type="match status" value="1"/>
</dbReference>
<dbReference type="InterPro" id="IPR039323">
    <property type="entry name" value="ANKRD_45/46/60"/>
</dbReference>
<dbReference type="AlphaFoldDB" id="A0A3S3P7Z0"/>
<organism evidence="7 8">
    <name type="scientific">Dinothrombium tinctorium</name>
    <dbReference type="NCBI Taxonomy" id="1965070"/>
    <lineage>
        <taxon>Eukaryota</taxon>
        <taxon>Metazoa</taxon>
        <taxon>Ecdysozoa</taxon>
        <taxon>Arthropoda</taxon>
        <taxon>Chelicerata</taxon>
        <taxon>Arachnida</taxon>
        <taxon>Acari</taxon>
        <taxon>Acariformes</taxon>
        <taxon>Trombidiformes</taxon>
        <taxon>Prostigmata</taxon>
        <taxon>Anystina</taxon>
        <taxon>Parasitengona</taxon>
        <taxon>Trombidioidea</taxon>
        <taxon>Trombidiidae</taxon>
        <taxon>Dinothrombium</taxon>
    </lineage>
</organism>
<name>A0A3S3P7Z0_9ACAR</name>
<dbReference type="Proteomes" id="UP000285301">
    <property type="component" value="Unassembled WGS sequence"/>
</dbReference>
<dbReference type="STRING" id="1965070.A0A3S3P7Z0"/>
<evidence type="ECO:0000256" key="2">
    <source>
        <dbReference type="ARBA" id="ARBA00022483"/>
    </source>
</evidence>
<keyword evidence="4" id="KW-0638">Presynaptic neurotoxin</keyword>
<evidence type="ECO:0000256" key="1">
    <source>
        <dbReference type="ARBA" id="ARBA00004175"/>
    </source>
</evidence>
<proteinExistence type="predicted"/>
<dbReference type="PANTHER" id="PTHR22677:SF4">
    <property type="entry name" value="USHER SYNDROME TYPE-1G PROTEIN-LIKE PROTEIN"/>
    <property type="match status" value="1"/>
</dbReference>